<dbReference type="OrthoDB" id="1295633at2759"/>
<accession>A0A9J6B5J0</accession>
<comment type="caution">
    <text evidence="1">The sequence shown here is derived from an EMBL/GenBank/DDBJ whole genome shotgun (WGS) entry which is preliminary data.</text>
</comment>
<dbReference type="EMBL" id="JACXVP010000001">
    <property type="protein sequence ID" value="KAG5631679.1"/>
    <property type="molecule type" value="Genomic_DNA"/>
</dbReference>
<keyword evidence="2" id="KW-1185">Reference proteome</keyword>
<dbReference type="Proteomes" id="UP000824120">
    <property type="component" value="Chromosome 1"/>
</dbReference>
<evidence type="ECO:0000313" key="2">
    <source>
        <dbReference type="Proteomes" id="UP000824120"/>
    </source>
</evidence>
<evidence type="ECO:0000313" key="1">
    <source>
        <dbReference type="EMBL" id="KAG5631679.1"/>
    </source>
</evidence>
<proteinExistence type="predicted"/>
<reference evidence="1 2" key="1">
    <citation type="submission" date="2020-09" db="EMBL/GenBank/DDBJ databases">
        <title>De no assembly of potato wild relative species, Solanum commersonii.</title>
        <authorList>
            <person name="Cho K."/>
        </authorList>
    </citation>
    <scope>NUCLEOTIDE SEQUENCE [LARGE SCALE GENOMIC DNA]</scope>
    <source>
        <strain evidence="1">LZ3.2</strain>
        <tissue evidence="1">Leaf</tissue>
    </source>
</reference>
<organism evidence="1 2">
    <name type="scientific">Solanum commersonii</name>
    <name type="common">Commerson's wild potato</name>
    <name type="synonym">Commerson's nightshade</name>
    <dbReference type="NCBI Taxonomy" id="4109"/>
    <lineage>
        <taxon>Eukaryota</taxon>
        <taxon>Viridiplantae</taxon>
        <taxon>Streptophyta</taxon>
        <taxon>Embryophyta</taxon>
        <taxon>Tracheophyta</taxon>
        <taxon>Spermatophyta</taxon>
        <taxon>Magnoliopsida</taxon>
        <taxon>eudicotyledons</taxon>
        <taxon>Gunneridae</taxon>
        <taxon>Pentapetalae</taxon>
        <taxon>asterids</taxon>
        <taxon>lamiids</taxon>
        <taxon>Solanales</taxon>
        <taxon>Solanaceae</taxon>
        <taxon>Solanoideae</taxon>
        <taxon>Solaneae</taxon>
        <taxon>Solanum</taxon>
    </lineage>
</organism>
<protein>
    <submittedName>
        <fullName evidence="1">Uncharacterized protein</fullName>
    </submittedName>
</protein>
<dbReference type="AlphaFoldDB" id="A0A9J6B5J0"/>
<name>A0A9J6B5J0_SOLCO</name>
<sequence>MIIPEDIGQQKEICKIEIPSFYANKRIIGISTIIQELANNYLNGNAIWSYYARDQLMIYSNSRELRKADMDEVRDGFYHYLSQLLTRYCKLIGHKYPDHMCSKCNGEDNIIPDVQLE</sequence>
<gene>
    <name evidence="1" type="ORF">H5410_003396</name>
</gene>